<protein>
    <recommendedName>
        <fullName evidence="3">DUF3558 domain-containing protein</fullName>
    </recommendedName>
</protein>
<sequence length="326" mass="33613">MRLPARSARPRLFVPVLLGALLTTACGGPDLSKQNFPRTTVTASAAPDSPVADPAVSLAALRTVDPCALLDSSTLADVGTPRGDAPDSSSLGECAVELTDVGGKNVRLNLKLDDITINPGAATGTVEGLPLLVRGPDGKSCSVTAVTSRSPGYGVNLDVSYQGGDPCGAGQLALRNVVRRLHSSPAKLSKPAGSLIDVDFCTILDETTITNVLGRGSDPTPYGMHGCSWNGGAATGYLDYDEKRVPTVGEGETQVDLGGGLTGVQELRSGSGKTCSIDWLHRPTADGEGEVVSFEYNNFHDDAANDDACGKALTVVKALLAKLPRA</sequence>
<dbReference type="Proteomes" id="UP000199025">
    <property type="component" value="Unassembled WGS sequence"/>
</dbReference>
<evidence type="ECO:0000313" key="2">
    <source>
        <dbReference type="Proteomes" id="UP000199025"/>
    </source>
</evidence>
<organism evidence="1 2">
    <name type="scientific">Amycolatopsis sacchari</name>
    <dbReference type="NCBI Taxonomy" id="115433"/>
    <lineage>
        <taxon>Bacteria</taxon>
        <taxon>Bacillati</taxon>
        <taxon>Actinomycetota</taxon>
        <taxon>Actinomycetes</taxon>
        <taxon>Pseudonocardiales</taxon>
        <taxon>Pseudonocardiaceae</taxon>
        <taxon>Amycolatopsis</taxon>
    </lineage>
</organism>
<accession>A0A1I4A506</accession>
<gene>
    <name evidence="1" type="ORF">SAMN05421835_12313</name>
</gene>
<dbReference type="PROSITE" id="PS51257">
    <property type="entry name" value="PROKAR_LIPOPROTEIN"/>
    <property type="match status" value="1"/>
</dbReference>
<dbReference type="STRING" id="115433.SAMN05421835_12313"/>
<keyword evidence="2" id="KW-1185">Reference proteome</keyword>
<evidence type="ECO:0000313" key="1">
    <source>
        <dbReference type="EMBL" id="SFK51207.1"/>
    </source>
</evidence>
<dbReference type="AlphaFoldDB" id="A0A1I4A506"/>
<proteinExistence type="predicted"/>
<evidence type="ECO:0008006" key="3">
    <source>
        <dbReference type="Google" id="ProtNLM"/>
    </source>
</evidence>
<reference evidence="1 2" key="1">
    <citation type="submission" date="2016-10" db="EMBL/GenBank/DDBJ databases">
        <authorList>
            <person name="de Groot N.N."/>
        </authorList>
    </citation>
    <scope>NUCLEOTIDE SEQUENCE [LARGE SCALE GENOMIC DNA]</scope>
    <source>
        <strain evidence="1 2">DSM 44468</strain>
    </source>
</reference>
<name>A0A1I4A506_9PSEU</name>
<dbReference type="RefSeq" id="WP_245783310.1">
    <property type="nucleotide sequence ID" value="NZ_CBDRCA010000044.1"/>
</dbReference>
<dbReference type="EMBL" id="FORP01000023">
    <property type="protein sequence ID" value="SFK51207.1"/>
    <property type="molecule type" value="Genomic_DNA"/>
</dbReference>